<protein>
    <recommendedName>
        <fullName evidence="4">Aldehyde dehydrogenase domain-containing protein</fullName>
    </recommendedName>
</protein>
<comment type="caution">
    <text evidence="5">The sequence shown here is derived from an EMBL/GenBank/DDBJ whole genome shotgun (WGS) entry which is preliminary data.</text>
</comment>
<dbReference type="SUPFAM" id="SSF53720">
    <property type="entry name" value="ALDH-like"/>
    <property type="match status" value="1"/>
</dbReference>
<feature type="non-terminal residue" evidence="5">
    <location>
        <position position="1"/>
    </location>
</feature>
<keyword evidence="3" id="KW-0520">NAD</keyword>
<dbReference type="InterPro" id="IPR016162">
    <property type="entry name" value="Ald_DH_N"/>
</dbReference>
<evidence type="ECO:0000259" key="4">
    <source>
        <dbReference type="Pfam" id="PF00171"/>
    </source>
</evidence>
<dbReference type="Gene3D" id="3.40.309.10">
    <property type="entry name" value="Aldehyde Dehydrogenase, Chain A, domain 2"/>
    <property type="match status" value="1"/>
</dbReference>
<proteinExistence type="inferred from homology"/>
<reference evidence="5" key="1">
    <citation type="journal article" date="2014" name="Front. Microbiol.">
        <title>High frequency of phylogenetically diverse reductive dehalogenase-homologous genes in deep subseafloor sedimentary metagenomes.</title>
        <authorList>
            <person name="Kawai M."/>
            <person name="Futagami T."/>
            <person name="Toyoda A."/>
            <person name="Takaki Y."/>
            <person name="Nishi S."/>
            <person name="Hori S."/>
            <person name="Arai W."/>
            <person name="Tsubouchi T."/>
            <person name="Morono Y."/>
            <person name="Uchiyama I."/>
            <person name="Ito T."/>
            <person name="Fujiyama A."/>
            <person name="Inagaki F."/>
            <person name="Takami H."/>
        </authorList>
    </citation>
    <scope>NUCLEOTIDE SEQUENCE</scope>
    <source>
        <strain evidence="5">Expedition CK06-06</strain>
    </source>
</reference>
<evidence type="ECO:0000256" key="3">
    <source>
        <dbReference type="ARBA" id="ARBA00023027"/>
    </source>
</evidence>
<dbReference type="PANTHER" id="PTHR42986">
    <property type="entry name" value="BENZALDEHYDE DEHYDROGENASE YFMT"/>
    <property type="match status" value="1"/>
</dbReference>
<dbReference type="InterPro" id="IPR016163">
    <property type="entry name" value="Ald_DH_C"/>
</dbReference>
<dbReference type="Pfam" id="PF00171">
    <property type="entry name" value="Aldedh"/>
    <property type="match status" value="1"/>
</dbReference>
<gene>
    <name evidence="5" type="ORF">S03H2_47062</name>
</gene>
<dbReference type="FunFam" id="3.40.309.10:FF:000010">
    <property type="entry name" value="Gamma-aminobutyraldehyde dehydrogenase"/>
    <property type="match status" value="1"/>
</dbReference>
<comment type="similarity">
    <text evidence="1">Belongs to the aldehyde dehydrogenase family.</text>
</comment>
<organism evidence="5">
    <name type="scientific">marine sediment metagenome</name>
    <dbReference type="NCBI Taxonomy" id="412755"/>
    <lineage>
        <taxon>unclassified sequences</taxon>
        <taxon>metagenomes</taxon>
        <taxon>ecological metagenomes</taxon>
    </lineage>
</organism>
<dbReference type="AlphaFoldDB" id="X1IHS0"/>
<dbReference type="Gene3D" id="3.40.605.10">
    <property type="entry name" value="Aldehyde Dehydrogenase, Chain A, domain 1"/>
    <property type="match status" value="1"/>
</dbReference>
<dbReference type="GO" id="GO:0016620">
    <property type="term" value="F:oxidoreductase activity, acting on the aldehyde or oxo group of donors, NAD or NADP as acceptor"/>
    <property type="evidence" value="ECO:0007669"/>
    <property type="project" value="InterPro"/>
</dbReference>
<keyword evidence="2" id="KW-0560">Oxidoreductase</keyword>
<dbReference type="PANTHER" id="PTHR42986:SF1">
    <property type="entry name" value="BENZALDEHYDE DEHYDROGENASE YFMT"/>
    <property type="match status" value="1"/>
</dbReference>
<name>X1IHS0_9ZZZZ</name>
<evidence type="ECO:0000256" key="1">
    <source>
        <dbReference type="ARBA" id="ARBA00009986"/>
    </source>
</evidence>
<feature type="domain" description="Aldehyde dehydrogenase" evidence="4">
    <location>
        <begin position="3"/>
        <end position="265"/>
    </location>
</feature>
<dbReference type="InterPro" id="IPR016161">
    <property type="entry name" value="Ald_DH/histidinol_DH"/>
</dbReference>
<accession>X1IHS0</accession>
<evidence type="ECO:0000256" key="2">
    <source>
        <dbReference type="ARBA" id="ARBA00023002"/>
    </source>
</evidence>
<dbReference type="InterPro" id="IPR015590">
    <property type="entry name" value="Aldehyde_DH_dom"/>
</dbReference>
<evidence type="ECO:0000313" key="5">
    <source>
        <dbReference type="EMBL" id="GAH68800.1"/>
    </source>
</evidence>
<sequence length="265" mass="29011">FSQEVGDEFIENPKVRRISFTGSTETGRWLAEKAGRHLKRVALELGGSDPLIILRDADIGYAVNAAVFGRFLHQGQVCMSSKRVIVEKPVAQEFINGFVKRAKSLKVGDPRQPDTVIGPLINQWQLDTLKGQVEEAISKGAKVLCGGKYEGLCYYPTVLTEVTADMKVFNEETFGPVAPVIIVQDADEAVSVANNSRYGLSAGVITRDFEKGLSIAERLESGMVHINDSSVLDEPQVPFGGIKESGWGRLGGRAALEEFTELRWI</sequence>
<feature type="non-terminal residue" evidence="5">
    <location>
        <position position="265"/>
    </location>
</feature>
<dbReference type="EMBL" id="BARU01029601">
    <property type="protein sequence ID" value="GAH68800.1"/>
    <property type="molecule type" value="Genomic_DNA"/>
</dbReference>